<keyword evidence="1" id="KW-1185">Reference proteome</keyword>
<evidence type="ECO:0000313" key="1">
    <source>
        <dbReference type="Proteomes" id="UP000095287"/>
    </source>
</evidence>
<sequence length="112" mass="12417">MMAPSIRPSYAPSAIHSVAGHSTSASIQERTRQLLGWTENVLVDTVSHVIDLEQQLEELNEHAEMLRQQQHVPLQNECFPDDLETVDVSAFKHLICSDASAGFFPFDACLPA</sequence>
<accession>A0A1I7ZSR8</accession>
<name>A0A1I7ZSR8_9BILA</name>
<dbReference type="AlphaFoldDB" id="A0A1I7ZSR8"/>
<protein>
    <submittedName>
        <fullName evidence="2">Uncharacterized protein</fullName>
    </submittedName>
</protein>
<dbReference type="Proteomes" id="UP000095287">
    <property type="component" value="Unplaced"/>
</dbReference>
<evidence type="ECO:0000313" key="2">
    <source>
        <dbReference type="WBParaSite" id="L893_g29246.t1"/>
    </source>
</evidence>
<dbReference type="WBParaSite" id="L893_g29246.t1">
    <property type="protein sequence ID" value="L893_g29246.t1"/>
    <property type="gene ID" value="L893_g29246"/>
</dbReference>
<proteinExistence type="predicted"/>
<organism evidence="1 2">
    <name type="scientific">Steinernema glaseri</name>
    <dbReference type="NCBI Taxonomy" id="37863"/>
    <lineage>
        <taxon>Eukaryota</taxon>
        <taxon>Metazoa</taxon>
        <taxon>Ecdysozoa</taxon>
        <taxon>Nematoda</taxon>
        <taxon>Chromadorea</taxon>
        <taxon>Rhabditida</taxon>
        <taxon>Tylenchina</taxon>
        <taxon>Panagrolaimomorpha</taxon>
        <taxon>Strongyloidoidea</taxon>
        <taxon>Steinernematidae</taxon>
        <taxon>Steinernema</taxon>
    </lineage>
</organism>
<reference evidence="2" key="1">
    <citation type="submission" date="2016-11" db="UniProtKB">
        <authorList>
            <consortium name="WormBaseParasite"/>
        </authorList>
    </citation>
    <scope>IDENTIFICATION</scope>
</reference>